<proteinExistence type="predicted"/>
<dbReference type="PANTHER" id="PTHR13593:SF113">
    <property type="entry name" value="SI:DKEY-266F7.9"/>
    <property type="match status" value="1"/>
</dbReference>
<dbReference type="Proteomes" id="UP000243498">
    <property type="component" value="Unassembled WGS sequence"/>
</dbReference>
<evidence type="ECO:0000313" key="4">
    <source>
        <dbReference type="Proteomes" id="UP000243498"/>
    </source>
</evidence>
<dbReference type="SUPFAM" id="SSF51695">
    <property type="entry name" value="PLC-like phosphodiesterases"/>
    <property type="match status" value="1"/>
</dbReference>
<dbReference type="InterPro" id="IPR017946">
    <property type="entry name" value="PLC-like_Pdiesterase_TIM-brl"/>
</dbReference>
<name>A0A166ZWX6_METRR</name>
<organism evidence="3 4">
    <name type="scientific">Metarhizium rileyi (strain RCEF 4871)</name>
    <name type="common">Nomuraea rileyi</name>
    <dbReference type="NCBI Taxonomy" id="1649241"/>
    <lineage>
        <taxon>Eukaryota</taxon>
        <taxon>Fungi</taxon>
        <taxon>Dikarya</taxon>
        <taxon>Ascomycota</taxon>
        <taxon>Pezizomycotina</taxon>
        <taxon>Sordariomycetes</taxon>
        <taxon>Hypocreomycetidae</taxon>
        <taxon>Hypocreales</taxon>
        <taxon>Clavicipitaceae</taxon>
        <taxon>Metarhizium</taxon>
    </lineage>
</organism>
<evidence type="ECO:0000313" key="3">
    <source>
        <dbReference type="EMBL" id="OAA38325.1"/>
    </source>
</evidence>
<gene>
    <name evidence="3" type="ORF">NOR_06715</name>
</gene>
<feature type="domain" description="Phosphatidylinositol-specific phospholipase C X" evidence="2">
    <location>
        <begin position="46"/>
        <end position="197"/>
    </location>
</feature>
<sequence length="330" mass="37481">MTLFRLLLFLASACTISAFTYHGYTSDYSFDANLSHRPQWMAHVPDDVNITSLSIPGTHDTMTDNLRSRVLQCQNWNLTVQLEAGLRYFDIRARVKRNRLHIYHGKQKTGWSFKQVLVQMFDFLDRNPSEMIIMRLKKEGSAVGRDSYSFEQAFNYARLHDKATRDGAQKHIALYTDSSKPIPTLGQLRSKIFLLQEFKCENKRTYGLVWDGPQMVLEDEFAIHGEGQLPKKWTAIKQALERANQDPLDNQHLHVSHTSAAIGVLPIQAAAAVSGETQIGMNFMTGDWLDAHIDDEGSRRTGIVVSDFPGKRMIDSVLAWNTHVGARLQT</sequence>
<keyword evidence="4" id="KW-1185">Reference proteome</keyword>
<accession>A0A166ZWX6</accession>
<protein>
    <submittedName>
        <fullName evidence="3">Phosphatidylinositol-specific phospholipase</fullName>
    </submittedName>
</protein>
<keyword evidence="1" id="KW-0732">Signal</keyword>
<dbReference type="SMART" id="SM00148">
    <property type="entry name" value="PLCXc"/>
    <property type="match status" value="1"/>
</dbReference>
<dbReference type="InterPro" id="IPR051057">
    <property type="entry name" value="PI-PLC_domain"/>
</dbReference>
<dbReference type="OMA" id="DLGMRYD"/>
<dbReference type="CDD" id="cd08586">
    <property type="entry name" value="PI-PLCc_BcPLC_like"/>
    <property type="match status" value="1"/>
</dbReference>
<evidence type="ECO:0000256" key="1">
    <source>
        <dbReference type="SAM" id="SignalP"/>
    </source>
</evidence>
<feature type="chain" id="PRO_5007883425" evidence="1">
    <location>
        <begin position="19"/>
        <end position="330"/>
    </location>
</feature>
<dbReference type="Gene3D" id="3.20.20.190">
    <property type="entry name" value="Phosphatidylinositol (PI) phosphodiesterase"/>
    <property type="match status" value="1"/>
</dbReference>
<comment type="caution">
    <text evidence="3">The sequence shown here is derived from an EMBL/GenBank/DDBJ whole genome shotgun (WGS) entry which is preliminary data.</text>
</comment>
<dbReference type="InterPro" id="IPR000909">
    <property type="entry name" value="PLipase_C_PInositol-sp_X_dom"/>
</dbReference>
<reference evidence="3 4" key="1">
    <citation type="journal article" date="2016" name="Genome Biol. Evol.">
        <title>Divergent and convergent evolution of fungal pathogenicity.</title>
        <authorList>
            <person name="Shang Y."/>
            <person name="Xiao G."/>
            <person name="Zheng P."/>
            <person name="Cen K."/>
            <person name="Zhan S."/>
            <person name="Wang C."/>
        </authorList>
    </citation>
    <scope>NUCLEOTIDE SEQUENCE [LARGE SCALE GENOMIC DNA]</scope>
    <source>
        <strain evidence="3 4">RCEF 4871</strain>
    </source>
</reference>
<evidence type="ECO:0000259" key="2">
    <source>
        <dbReference type="SMART" id="SM00148"/>
    </source>
</evidence>
<dbReference type="PANTHER" id="PTHR13593">
    <property type="match status" value="1"/>
</dbReference>
<feature type="signal peptide" evidence="1">
    <location>
        <begin position="1"/>
        <end position="18"/>
    </location>
</feature>
<dbReference type="EMBL" id="AZHC01000026">
    <property type="protein sequence ID" value="OAA38325.1"/>
    <property type="molecule type" value="Genomic_DNA"/>
</dbReference>
<dbReference type="AlphaFoldDB" id="A0A166ZWX6"/>
<dbReference type="OrthoDB" id="1046782at2759"/>
<dbReference type="GO" id="GO:0008081">
    <property type="term" value="F:phosphoric diester hydrolase activity"/>
    <property type="evidence" value="ECO:0007669"/>
    <property type="project" value="InterPro"/>
</dbReference>
<dbReference type="Pfam" id="PF00388">
    <property type="entry name" value="PI-PLC-X"/>
    <property type="match status" value="1"/>
</dbReference>
<dbReference type="GO" id="GO:0006629">
    <property type="term" value="P:lipid metabolic process"/>
    <property type="evidence" value="ECO:0007669"/>
    <property type="project" value="InterPro"/>
</dbReference>
<dbReference type="PROSITE" id="PS50007">
    <property type="entry name" value="PIPLC_X_DOMAIN"/>
    <property type="match status" value="1"/>
</dbReference>